<keyword evidence="2" id="KW-1185">Reference proteome</keyword>
<dbReference type="Proteomes" id="UP000253606">
    <property type="component" value="Chromosome"/>
</dbReference>
<proteinExistence type="predicted"/>
<evidence type="ECO:0008006" key="3">
    <source>
        <dbReference type="Google" id="ProtNLM"/>
    </source>
</evidence>
<dbReference type="EMBL" id="CP030840">
    <property type="protein sequence ID" value="AXC12121.1"/>
    <property type="molecule type" value="Genomic_DNA"/>
</dbReference>
<reference evidence="1 2" key="1">
    <citation type="journal article" date="2018" name="Front. Microbiol.">
        <title>Hydrolytic Capabilities as a Key to Environmental Success: Chitinolytic and Cellulolytic Acidobacteria From Acidic Sub-arctic Soils and Boreal Peatlands.</title>
        <authorList>
            <person name="Belova S.E."/>
            <person name="Ravin N.V."/>
            <person name="Pankratov T.A."/>
            <person name="Rakitin A.L."/>
            <person name="Ivanova A.A."/>
            <person name="Beletsky A.V."/>
            <person name="Mardanov A.V."/>
            <person name="Sinninghe Damste J.S."/>
            <person name="Dedysh S.N."/>
        </authorList>
    </citation>
    <scope>NUCLEOTIDE SEQUENCE [LARGE SCALE GENOMIC DNA]</scope>
    <source>
        <strain evidence="1 2">SBC82</strain>
    </source>
</reference>
<evidence type="ECO:0000313" key="2">
    <source>
        <dbReference type="Proteomes" id="UP000253606"/>
    </source>
</evidence>
<evidence type="ECO:0000313" key="1">
    <source>
        <dbReference type="EMBL" id="AXC12121.1"/>
    </source>
</evidence>
<dbReference type="AlphaFoldDB" id="A0A2Z5FZ29"/>
<dbReference type="KEGG" id="abas:ACPOL_2813"/>
<gene>
    <name evidence="1" type="ORF">ACPOL_2813</name>
</gene>
<sequence>MPSLKLDLKNVLAAEAKIPSGTPVTMINLVEFFREAQYDDPSEKPCSGMEAYIQRYAPAFNHVAQELGIEGIEVVYVGSVAATILGPAEPKWDAVAVVRYANFSALRKITESSLYFEKAEPHRKAALKAWEFIATFQPEA</sequence>
<protein>
    <recommendedName>
        <fullName evidence="3">DUF1330 domain-containing protein</fullName>
    </recommendedName>
</protein>
<organism evidence="1 2">
    <name type="scientific">Acidisarcina polymorpha</name>
    <dbReference type="NCBI Taxonomy" id="2211140"/>
    <lineage>
        <taxon>Bacteria</taxon>
        <taxon>Pseudomonadati</taxon>
        <taxon>Acidobacteriota</taxon>
        <taxon>Terriglobia</taxon>
        <taxon>Terriglobales</taxon>
        <taxon>Acidobacteriaceae</taxon>
        <taxon>Acidisarcina</taxon>
    </lineage>
</organism>
<name>A0A2Z5FZ29_9BACT</name>
<dbReference type="RefSeq" id="WP_114207424.1">
    <property type="nucleotide sequence ID" value="NZ_CP030840.1"/>
</dbReference>
<dbReference type="OrthoDB" id="8909581at2"/>
<accession>A0A2Z5FZ29</accession>
<dbReference type="Gene3D" id="3.30.70.100">
    <property type="match status" value="1"/>
</dbReference>